<dbReference type="EC" id="3.4.14.11" evidence="3"/>
<keyword evidence="4 11" id="KW-0031">Aminopeptidase</keyword>
<evidence type="ECO:0000313" key="11">
    <source>
        <dbReference type="EMBL" id="CAA9317875.1"/>
    </source>
</evidence>
<dbReference type="InterPro" id="IPR000383">
    <property type="entry name" value="Xaa-Pro-like_dom"/>
</dbReference>
<evidence type="ECO:0000256" key="7">
    <source>
        <dbReference type="ARBA" id="ARBA00022825"/>
    </source>
</evidence>
<dbReference type="GO" id="GO:0004177">
    <property type="term" value="F:aminopeptidase activity"/>
    <property type="evidence" value="ECO:0007669"/>
    <property type="project" value="UniProtKB-KW"/>
</dbReference>
<dbReference type="AlphaFoldDB" id="A0A6J4KZ49"/>
<evidence type="ECO:0000256" key="6">
    <source>
        <dbReference type="ARBA" id="ARBA00022801"/>
    </source>
</evidence>
<evidence type="ECO:0000256" key="1">
    <source>
        <dbReference type="ARBA" id="ARBA00000123"/>
    </source>
</evidence>
<dbReference type="Gene3D" id="2.60.120.260">
    <property type="entry name" value="Galactose-binding domain-like"/>
    <property type="match status" value="1"/>
</dbReference>
<reference evidence="11" key="1">
    <citation type="submission" date="2020-02" db="EMBL/GenBank/DDBJ databases">
        <authorList>
            <person name="Meier V. D."/>
        </authorList>
    </citation>
    <scope>NUCLEOTIDE SEQUENCE</scope>
    <source>
        <strain evidence="11">AVDCRST_MAG68</strain>
    </source>
</reference>
<dbReference type="PANTHER" id="PTHR43056">
    <property type="entry name" value="PEPTIDASE S9 PROLYL OLIGOPEPTIDASE"/>
    <property type="match status" value="1"/>
</dbReference>
<dbReference type="NCBIfam" id="NF003780">
    <property type="entry name" value="PRK05371.1-1"/>
    <property type="match status" value="1"/>
</dbReference>
<comment type="similarity">
    <text evidence="2">Belongs to the peptidase S15 family.</text>
</comment>
<dbReference type="Pfam" id="PF08530">
    <property type="entry name" value="PepX_C"/>
    <property type="match status" value="1"/>
</dbReference>
<organism evidence="11">
    <name type="scientific">uncultured Gemmatimonadota bacterium</name>
    <dbReference type="NCBI Taxonomy" id="203437"/>
    <lineage>
        <taxon>Bacteria</taxon>
        <taxon>Pseudomonadati</taxon>
        <taxon>Gemmatimonadota</taxon>
        <taxon>environmental samples</taxon>
    </lineage>
</organism>
<feature type="domain" description="Xaa-Pro dipeptidyl-peptidase C-terminal" evidence="10">
    <location>
        <begin position="372"/>
        <end position="616"/>
    </location>
</feature>
<keyword evidence="9" id="KW-0732">Signal</keyword>
<proteinExistence type="inferred from homology"/>
<evidence type="ECO:0000256" key="3">
    <source>
        <dbReference type="ARBA" id="ARBA00012463"/>
    </source>
</evidence>
<keyword evidence="7" id="KW-0720">Serine protease</keyword>
<sequence>MTKSLSRRACAALALTLACAASLHAQARPVFVNGMAQTVPAFADSSRWIRQNLWVETDFDSDRDGRNDRVHVAVTRPRQTETEGLKVPVVYGSSPYYAGVARTFAFWDVRQELGEPSPPRGTMLGPRHDPTRTRISNDLVGTWVPRGFAVVHSEAPGTGRSQGCATVGDTPERTAMRFVVDWLNGRARGYTTPDGAEQVSATSWSTGKVGMIGTSYEGTLPLAAAMTGVAGLEVVIPVSANTSYYHYYRSNGLVRSPGGYLGEDVDVLYDFIASGPPATRAVCDRIWKSGVFAAGLDRATGDYNEFWASRELLPHVGKIRAAVLLAHGLNDFNVMPSHSVRIYEAMKARGLPVSLYLHQGGHGGDPPFELVNRWFTHYLYGVENGVRNDPPVWIVSSTAAARVRTPGRRAVMPAPVPSASFPAPGSAHVRLHPTQGGNGIAPLALRASRGTGSILDNPAVTGSANAAAPTSAHRLLFATAPLRDSLRISGTPRVTLRVAADRRAANLSVWLVTLPYDSTRIGDASRAGLVTLGWADIQNHASLARGGVYESNLRGEPLVPGRFYDLTFDLEPDDQIIPAGKRLGIMIMSSDPEFTLSPRAGTRLTVDLAGTSFSLPVVGGSGALIQAGAF</sequence>
<dbReference type="InterPro" id="IPR029058">
    <property type="entry name" value="AB_hydrolase_fold"/>
</dbReference>
<dbReference type="GO" id="GO:0006508">
    <property type="term" value="P:proteolysis"/>
    <property type="evidence" value="ECO:0007669"/>
    <property type="project" value="UniProtKB-KW"/>
</dbReference>
<dbReference type="PANTHER" id="PTHR43056:SF10">
    <property type="entry name" value="COCE_NOND FAMILY, PUTATIVE (AFU_ORTHOLOGUE AFUA_7G00600)-RELATED"/>
    <property type="match status" value="1"/>
</dbReference>
<evidence type="ECO:0000259" key="10">
    <source>
        <dbReference type="SMART" id="SM00939"/>
    </source>
</evidence>
<dbReference type="SUPFAM" id="SSF49785">
    <property type="entry name" value="Galactose-binding domain-like"/>
    <property type="match status" value="1"/>
</dbReference>
<accession>A0A6J4KZ49</accession>
<dbReference type="SMART" id="SM00939">
    <property type="entry name" value="PepX_C"/>
    <property type="match status" value="1"/>
</dbReference>
<keyword evidence="6 11" id="KW-0378">Hydrolase</keyword>
<feature type="signal peptide" evidence="9">
    <location>
        <begin position="1"/>
        <end position="27"/>
    </location>
</feature>
<dbReference type="InterPro" id="IPR008252">
    <property type="entry name" value="Pept_S15_Xpro"/>
</dbReference>
<dbReference type="InterPro" id="IPR050585">
    <property type="entry name" value="Xaa-Pro_dipeptidyl-ppase/CocE"/>
</dbReference>
<name>A0A6J4KZ49_9BACT</name>
<evidence type="ECO:0000256" key="2">
    <source>
        <dbReference type="ARBA" id="ARBA00010819"/>
    </source>
</evidence>
<dbReference type="Gene3D" id="3.40.50.1820">
    <property type="entry name" value="alpha/beta hydrolase"/>
    <property type="match status" value="2"/>
</dbReference>
<dbReference type="SUPFAM" id="SSF53474">
    <property type="entry name" value="alpha/beta-Hydrolases"/>
    <property type="match status" value="1"/>
</dbReference>
<feature type="chain" id="PRO_5026904453" description="Xaa-Pro dipeptidyl-peptidase" evidence="9">
    <location>
        <begin position="28"/>
        <end position="630"/>
    </location>
</feature>
<dbReference type="GO" id="GO:0008236">
    <property type="term" value="F:serine-type peptidase activity"/>
    <property type="evidence" value="ECO:0007669"/>
    <property type="project" value="UniProtKB-KW"/>
</dbReference>
<keyword evidence="5" id="KW-0645">Protease</keyword>
<dbReference type="EMBL" id="CADCTW010000089">
    <property type="protein sequence ID" value="CAA9317875.1"/>
    <property type="molecule type" value="Genomic_DNA"/>
</dbReference>
<gene>
    <name evidence="11" type="ORF">AVDCRST_MAG68-2762</name>
</gene>
<protein>
    <recommendedName>
        <fullName evidence="3">Xaa-Pro dipeptidyl-peptidase</fullName>
        <ecNumber evidence="3">3.4.14.11</ecNumber>
    </recommendedName>
    <alternativeName>
        <fullName evidence="8">X-prolyl-dipeptidyl aminopeptidase</fullName>
    </alternativeName>
</protein>
<dbReference type="PRINTS" id="PR00923">
    <property type="entry name" value="LACTOPTASE"/>
</dbReference>
<dbReference type="InterPro" id="IPR008979">
    <property type="entry name" value="Galactose-bd-like_sf"/>
</dbReference>
<dbReference type="Pfam" id="PF02129">
    <property type="entry name" value="Peptidase_S15"/>
    <property type="match status" value="1"/>
</dbReference>
<dbReference type="InterPro" id="IPR013736">
    <property type="entry name" value="Xaa-Pro_dipept_C"/>
</dbReference>
<evidence type="ECO:0000256" key="4">
    <source>
        <dbReference type="ARBA" id="ARBA00022438"/>
    </source>
</evidence>
<evidence type="ECO:0000256" key="5">
    <source>
        <dbReference type="ARBA" id="ARBA00022670"/>
    </source>
</evidence>
<dbReference type="PROSITE" id="PS51257">
    <property type="entry name" value="PROKAR_LIPOPROTEIN"/>
    <property type="match status" value="1"/>
</dbReference>
<evidence type="ECO:0000256" key="8">
    <source>
        <dbReference type="ARBA" id="ARBA00030045"/>
    </source>
</evidence>
<evidence type="ECO:0000256" key="9">
    <source>
        <dbReference type="SAM" id="SignalP"/>
    </source>
</evidence>
<dbReference type="GO" id="GO:0008239">
    <property type="term" value="F:dipeptidyl-peptidase activity"/>
    <property type="evidence" value="ECO:0007669"/>
    <property type="project" value="UniProtKB-EC"/>
</dbReference>
<comment type="catalytic activity">
    <reaction evidence="1">
        <text>Hydrolyzes Xaa-Pro-|- bonds to release unblocked, N-terminal dipeptides from substrates including Ala-Pro-|-p-nitroanilide and (sequentially) Tyr-Pro-|-Phe-Pro-|-Gly-Pro-|-Ile.</text>
        <dbReference type="EC" id="3.4.14.11"/>
    </reaction>
</comment>